<feature type="compositionally biased region" description="Basic and acidic residues" evidence="1">
    <location>
        <begin position="44"/>
        <end position="65"/>
    </location>
</feature>
<accession>A0ABT5G3Y3</accession>
<feature type="region of interest" description="Disordered" evidence="1">
    <location>
        <begin position="17"/>
        <end position="65"/>
    </location>
</feature>
<reference evidence="2 3" key="1">
    <citation type="journal article" date="2015" name="Int. J. Syst. Evol. Microbiol.">
        <title>Streptomyces gilvifuscus sp. nov., an actinomycete that produces antibacterial compounds isolated from soil.</title>
        <authorList>
            <person name="Nguyen T.M."/>
            <person name="Kim J."/>
        </authorList>
    </citation>
    <scope>NUCLEOTIDE SEQUENCE [LARGE SCALE GENOMIC DNA]</scope>
    <source>
        <strain evidence="2 3">T113</strain>
    </source>
</reference>
<dbReference type="EMBL" id="JAQOSK010000017">
    <property type="protein sequence ID" value="MDC2959565.1"/>
    <property type="molecule type" value="Genomic_DNA"/>
</dbReference>
<comment type="caution">
    <text evidence="2">The sequence shown here is derived from an EMBL/GenBank/DDBJ whole genome shotgun (WGS) entry which is preliminary data.</text>
</comment>
<organism evidence="2 3">
    <name type="scientific">Streptomyces gilvifuscus</name>
    <dbReference type="NCBI Taxonomy" id="1550617"/>
    <lineage>
        <taxon>Bacteria</taxon>
        <taxon>Bacillati</taxon>
        <taxon>Actinomycetota</taxon>
        <taxon>Actinomycetes</taxon>
        <taxon>Kitasatosporales</taxon>
        <taxon>Streptomycetaceae</taxon>
        <taxon>Streptomyces</taxon>
    </lineage>
</organism>
<keyword evidence="3" id="KW-1185">Reference proteome</keyword>
<gene>
    <name evidence="2" type="ORF">PO587_34585</name>
</gene>
<dbReference type="Proteomes" id="UP001221328">
    <property type="component" value="Unassembled WGS sequence"/>
</dbReference>
<dbReference type="RefSeq" id="WP_272177950.1">
    <property type="nucleotide sequence ID" value="NZ_JAQOSK010000017.1"/>
</dbReference>
<sequence>MARIIADISLPLDGIVTEPAPGQDRGGTAVLGRPHPRGATHAGAAERDPGIDHDASDVRRLRVCR</sequence>
<evidence type="ECO:0000313" key="3">
    <source>
        <dbReference type="Proteomes" id="UP001221328"/>
    </source>
</evidence>
<name>A0ABT5G3Y3_9ACTN</name>
<evidence type="ECO:0000313" key="2">
    <source>
        <dbReference type="EMBL" id="MDC2959565.1"/>
    </source>
</evidence>
<protein>
    <submittedName>
        <fullName evidence="2">Uncharacterized protein</fullName>
    </submittedName>
</protein>
<evidence type="ECO:0000256" key="1">
    <source>
        <dbReference type="SAM" id="MobiDB-lite"/>
    </source>
</evidence>
<proteinExistence type="predicted"/>